<dbReference type="Proteomes" id="UP001569153">
    <property type="component" value="Unassembled WGS sequence"/>
</dbReference>
<name>A0ABV4M1Z1_9VIBR</name>
<proteinExistence type="predicted"/>
<protein>
    <recommendedName>
        <fullName evidence="3">O-succinylbenzoic acid--CoA ligase</fullName>
    </recommendedName>
</protein>
<keyword evidence="2" id="KW-1185">Reference proteome</keyword>
<sequence length="53" mass="5700">MKIIILVAIVLQITLAIQSEGLVRSIAELTAFLLVASLVLNYKQSAQTSSAQQ</sequence>
<dbReference type="EMBL" id="JBGOOT010000001">
    <property type="protein sequence ID" value="MEZ8193718.1"/>
    <property type="molecule type" value="Genomic_DNA"/>
</dbReference>
<comment type="caution">
    <text evidence="1">The sequence shown here is derived from an EMBL/GenBank/DDBJ whole genome shotgun (WGS) entry which is preliminary data.</text>
</comment>
<organism evidence="1 2">
    <name type="scientific">Vibrio cortegadensis</name>
    <dbReference type="NCBI Taxonomy" id="1328770"/>
    <lineage>
        <taxon>Bacteria</taxon>
        <taxon>Pseudomonadati</taxon>
        <taxon>Pseudomonadota</taxon>
        <taxon>Gammaproteobacteria</taxon>
        <taxon>Vibrionales</taxon>
        <taxon>Vibrionaceae</taxon>
        <taxon>Vibrio</taxon>
    </lineage>
</organism>
<dbReference type="RefSeq" id="WP_017051288.1">
    <property type="nucleotide sequence ID" value="NZ_AP025472.1"/>
</dbReference>
<reference evidence="1 2" key="1">
    <citation type="submission" date="2024-06" db="EMBL/GenBank/DDBJ databases">
        <authorList>
            <person name="Steensen K."/>
            <person name="Seneca J."/>
            <person name="Bartlau N."/>
            <person name="Yu A.X."/>
            <person name="Polz M.F."/>
        </authorList>
    </citation>
    <scope>NUCLEOTIDE SEQUENCE [LARGE SCALE GENOMIC DNA]</scope>
    <source>
        <strain evidence="1 2">FF146</strain>
    </source>
</reference>
<evidence type="ECO:0000313" key="1">
    <source>
        <dbReference type="EMBL" id="MEZ8193718.1"/>
    </source>
</evidence>
<evidence type="ECO:0008006" key="3">
    <source>
        <dbReference type="Google" id="ProtNLM"/>
    </source>
</evidence>
<gene>
    <name evidence="1" type="ORF">ACED38_02350</name>
</gene>
<evidence type="ECO:0000313" key="2">
    <source>
        <dbReference type="Proteomes" id="UP001569153"/>
    </source>
</evidence>
<accession>A0ABV4M1Z1</accession>